<dbReference type="PROSITE" id="PS50969">
    <property type="entry name" value="FCP1"/>
    <property type="match status" value="1"/>
</dbReference>
<dbReference type="Proteomes" id="UP000688137">
    <property type="component" value="Unassembled WGS sequence"/>
</dbReference>
<dbReference type="AlphaFoldDB" id="A0A8S1N7G5"/>
<dbReference type="PANTHER" id="PTHR12210">
    <property type="entry name" value="DULLARD PROTEIN PHOSPHATASE"/>
    <property type="match status" value="1"/>
</dbReference>
<gene>
    <name evidence="3" type="ORF">PPRIM_AZ9-3.1.T0820030</name>
</gene>
<dbReference type="FunFam" id="3.40.50.1000:FF:000093">
    <property type="entry name" value="NLI interacting factor-like phosphatase family protein"/>
    <property type="match status" value="1"/>
</dbReference>
<dbReference type="EMBL" id="CAJJDM010000085">
    <property type="protein sequence ID" value="CAD8088688.1"/>
    <property type="molecule type" value="Genomic_DNA"/>
</dbReference>
<dbReference type="InterPro" id="IPR004274">
    <property type="entry name" value="FCP1_dom"/>
</dbReference>
<dbReference type="Pfam" id="PF03031">
    <property type="entry name" value="NIF"/>
    <property type="match status" value="1"/>
</dbReference>
<feature type="domain" description="FCP1 homology" evidence="2">
    <location>
        <begin position="197"/>
        <end position="355"/>
    </location>
</feature>
<feature type="region of interest" description="Disordered" evidence="1">
    <location>
        <begin position="47"/>
        <end position="71"/>
    </location>
</feature>
<protein>
    <recommendedName>
        <fullName evidence="2">FCP1 homology domain-containing protein</fullName>
    </recommendedName>
</protein>
<reference evidence="3" key="1">
    <citation type="submission" date="2021-01" db="EMBL/GenBank/DDBJ databases">
        <authorList>
            <consortium name="Genoscope - CEA"/>
            <person name="William W."/>
        </authorList>
    </citation>
    <scope>NUCLEOTIDE SEQUENCE</scope>
</reference>
<evidence type="ECO:0000313" key="3">
    <source>
        <dbReference type="EMBL" id="CAD8088688.1"/>
    </source>
</evidence>
<accession>A0A8S1N7G5</accession>
<dbReference type="CDD" id="cd07521">
    <property type="entry name" value="HAD_FCP1-like"/>
    <property type="match status" value="1"/>
</dbReference>
<dbReference type="GO" id="GO:0016791">
    <property type="term" value="F:phosphatase activity"/>
    <property type="evidence" value="ECO:0007669"/>
    <property type="project" value="InterPro"/>
</dbReference>
<evidence type="ECO:0000256" key="1">
    <source>
        <dbReference type="SAM" id="MobiDB-lite"/>
    </source>
</evidence>
<sequence length="435" mass="51269">MLSGRFYDQVYEPQSQRVINNFKDKKVTFNKESPKLQQRLLRKIDDKGISTKESSQPKSILKRKGSNSSSKHQDIFDFFESVEVEQQYVIRNNKHVILAPLQSSITLSPKKIDTVSPKRVSFNRRIQVKIICDDDQIDIKLYLYINIYMQNNQIIYSQPQEKRSLLSRLCSCFEYFKKNPKLENQYHPEIDSPKSSFIGQRKIIVLDLDETLVHSQFQHFDSYDLALDIVVQQQNFKVFVIVRPGVKQFFDQLNHFYDIILWTASLKEYAMPVMDYIDPDRKAIERLFRDSCTPLKNGLTKDLTKLGRDLKDIIIVDNSVFSFIMNPENGFKIKDFFYDKSDKELETILPFLIWISQLSDVRPVQIQYGEFQNRKRLEKKSDEQQNLYGISKSVIIERKKVNRNSFIKTLTEQIIDKRGKDDTNESDKETFEIGN</sequence>
<dbReference type="SMART" id="SM00577">
    <property type="entry name" value="CPDc"/>
    <property type="match status" value="1"/>
</dbReference>
<proteinExistence type="predicted"/>
<dbReference type="NCBIfam" id="TIGR02251">
    <property type="entry name" value="HIF-SF_euk"/>
    <property type="match status" value="1"/>
</dbReference>
<dbReference type="InterPro" id="IPR011948">
    <property type="entry name" value="Dullard_phosphatase"/>
</dbReference>
<comment type="caution">
    <text evidence="3">The sequence shown here is derived from an EMBL/GenBank/DDBJ whole genome shotgun (WGS) entry which is preliminary data.</text>
</comment>
<name>A0A8S1N7G5_PARPR</name>
<organism evidence="3 4">
    <name type="scientific">Paramecium primaurelia</name>
    <dbReference type="NCBI Taxonomy" id="5886"/>
    <lineage>
        <taxon>Eukaryota</taxon>
        <taxon>Sar</taxon>
        <taxon>Alveolata</taxon>
        <taxon>Ciliophora</taxon>
        <taxon>Intramacronucleata</taxon>
        <taxon>Oligohymenophorea</taxon>
        <taxon>Peniculida</taxon>
        <taxon>Parameciidae</taxon>
        <taxon>Paramecium</taxon>
    </lineage>
</organism>
<dbReference type="InterPro" id="IPR050365">
    <property type="entry name" value="TIM50"/>
</dbReference>
<evidence type="ECO:0000259" key="2">
    <source>
        <dbReference type="PROSITE" id="PS50969"/>
    </source>
</evidence>
<keyword evidence="4" id="KW-1185">Reference proteome</keyword>
<evidence type="ECO:0000313" key="4">
    <source>
        <dbReference type="Proteomes" id="UP000688137"/>
    </source>
</evidence>
<dbReference type="OMA" id="CSCFEYF"/>